<dbReference type="InterPro" id="IPR040256">
    <property type="entry name" value="At4g02000-like"/>
</dbReference>
<evidence type="ECO:0000256" key="1">
    <source>
        <dbReference type="SAM" id="MobiDB-lite"/>
    </source>
</evidence>
<organism evidence="2 3">
    <name type="scientific">Cephalotus follicularis</name>
    <name type="common">Albany pitcher plant</name>
    <dbReference type="NCBI Taxonomy" id="3775"/>
    <lineage>
        <taxon>Eukaryota</taxon>
        <taxon>Viridiplantae</taxon>
        <taxon>Streptophyta</taxon>
        <taxon>Embryophyta</taxon>
        <taxon>Tracheophyta</taxon>
        <taxon>Spermatophyta</taxon>
        <taxon>Magnoliopsida</taxon>
        <taxon>eudicotyledons</taxon>
        <taxon>Gunneridae</taxon>
        <taxon>Pentapetalae</taxon>
        <taxon>rosids</taxon>
        <taxon>fabids</taxon>
        <taxon>Oxalidales</taxon>
        <taxon>Cephalotaceae</taxon>
        <taxon>Cephalotus</taxon>
    </lineage>
</organism>
<dbReference type="EMBL" id="BDDD01000231">
    <property type="protein sequence ID" value="GAV61923.1"/>
    <property type="molecule type" value="Genomic_DNA"/>
</dbReference>
<dbReference type="AlphaFoldDB" id="A0A1Q3B277"/>
<dbReference type="PANTHER" id="PTHR31286">
    <property type="entry name" value="GLYCINE-RICH CELL WALL STRUCTURAL PROTEIN 1.8-LIKE"/>
    <property type="match status" value="1"/>
</dbReference>
<comment type="caution">
    <text evidence="2">The sequence shown here is derived from an EMBL/GenBank/DDBJ whole genome shotgun (WGS) entry which is preliminary data.</text>
</comment>
<name>A0A1Q3B277_CEPFO</name>
<proteinExistence type="predicted"/>
<dbReference type="InParanoid" id="A0A1Q3B277"/>
<dbReference type="STRING" id="3775.A0A1Q3B277"/>
<reference evidence="3" key="1">
    <citation type="submission" date="2016-04" db="EMBL/GenBank/DDBJ databases">
        <title>Cephalotus genome sequencing.</title>
        <authorList>
            <person name="Fukushima K."/>
            <person name="Hasebe M."/>
            <person name="Fang X."/>
        </authorList>
    </citation>
    <scope>NUCLEOTIDE SEQUENCE [LARGE SCALE GENOMIC DNA]</scope>
    <source>
        <strain evidence="3">cv. St1</strain>
    </source>
</reference>
<accession>A0A1Q3B277</accession>
<feature type="non-terminal residue" evidence="2">
    <location>
        <position position="1"/>
    </location>
</feature>
<dbReference type="PANTHER" id="PTHR31286:SF99">
    <property type="entry name" value="DUF4283 DOMAIN-CONTAINING PROTEIN"/>
    <property type="match status" value="1"/>
</dbReference>
<feature type="compositionally biased region" description="Acidic residues" evidence="1">
    <location>
        <begin position="1"/>
        <end position="15"/>
    </location>
</feature>
<dbReference type="OrthoDB" id="1096772at2759"/>
<sequence length="198" mass="22842">DFEFDDESDKEEEDNGHDPSIPVILLSKEENLRIRSSWIHCLIVKVFERSVGYHYLLSKIHQIWHPKEDFSFVLTGGPWFIGLNFLAIRHWEPELRASVALITMTAVWIRLVELPLEFFYSSILSKIGNKLGTILRINPHTLEVAMGRLARLCIQIVMSNHLVSRIRIGKYLQSVQYKGISSICFCCECIGHKKDSCP</sequence>
<gene>
    <name evidence="2" type="ORF">CFOL_v3_05448</name>
</gene>
<feature type="region of interest" description="Disordered" evidence="1">
    <location>
        <begin position="1"/>
        <end position="21"/>
    </location>
</feature>
<feature type="non-terminal residue" evidence="2">
    <location>
        <position position="198"/>
    </location>
</feature>
<protein>
    <submittedName>
        <fullName evidence="2">DUF4283 domain-containing protein</fullName>
    </submittedName>
</protein>
<evidence type="ECO:0000313" key="3">
    <source>
        <dbReference type="Proteomes" id="UP000187406"/>
    </source>
</evidence>
<keyword evidence="3" id="KW-1185">Reference proteome</keyword>
<dbReference type="Proteomes" id="UP000187406">
    <property type="component" value="Unassembled WGS sequence"/>
</dbReference>
<evidence type="ECO:0000313" key="2">
    <source>
        <dbReference type="EMBL" id="GAV61923.1"/>
    </source>
</evidence>